<evidence type="ECO:0000259" key="1">
    <source>
        <dbReference type="Pfam" id="PF13472"/>
    </source>
</evidence>
<gene>
    <name evidence="2" type="ORF">IAA97_01840</name>
</gene>
<dbReference type="Pfam" id="PF13472">
    <property type="entry name" value="Lipase_GDSL_2"/>
    <property type="match status" value="1"/>
</dbReference>
<organism evidence="2 3">
    <name type="scientific">Candidatus Ornithospirochaeta stercoripullorum</name>
    <dbReference type="NCBI Taxonomy" id="2840899"/>
    <lineage>
        <taxon>Bacteria</taxon>
        <taxon>Pseudomonadati</taxon>
        <taxon>Spirochaetota</taxon>
        <taxon>Spirochaetia</taxon>
        <taxon>Spirochaetales</taxon>
        <taxon>Spirochaetaceae</taxon>
        <taxon>Spirochaetaceae incertae sedis</taxon>
        <taxon>Candidatus Ornithospirochaeta</taxon>
    </lineage>
</organism>
<dbReference type="InterPro" id="IPR036514">
    <property type="entry name" value="SGNH_hydro_sf"/>
</dbReference>
<dbReference type="Proteomes" id="UP000823615">
    <property type="component" value="Unassembled WGS sequence"/>
</dbReference>
<reference evidence="2" key="2">
    <citation type="journal article" date="2021" name="PeerJ">
        <title>Extensive microbial diversity within the chicken gut microbiome revealed by metagenomics and culture.</title>
        <authorList>
            <person name="Gilroy R."/>
            <person name="Ravi A."/>
            <person name="Getino M."/>
            <person name="Pursley I."/>
            <person name="Horton D.L."/>
            <person name="Alikhan N.F."/>
            <person name="Baker D."/>
            <person name="Gharbi K."/>
            <person name="Hall N."/>
            <person name="Watson M."/>
            <person name="Adriaenssens E.M."/>
            <person name="Foster-Nyarko E."/>
            <person name="Jarju S."/>
            <person name="Secka A."/>
            <person name="Antonio M."/>
            <person name="Oren A."/>
            <person name="Chaudhuri R.R."/>
            <person name="La Ragione R."/>
            <person name="Hildebrand F."/>
            <person name="Pallen M.J."/>
        </authorList>
    </citation>
    <scope>NUCLEOTIDE SEQUENCE</scope>
    <source>
        <strain evidence="2">7293</strain>
    </source>
</reference>
<dbReference type="Gene3D" id="3.40.50.1110">
    <property type="entry name" value="SGNH hydrolase"/>
    <property type="match status" value="1"/>
</dbReference>
<reference evidence="2" key="1">
    <citation type="submission" date="2020-10" db="EMBL/GenBank/DDBJ databases">
        <authorList>
            <person name="Gilroy R."/>
        </authorList>
    </citation>
    <scope>NUCLEOTIDE SEQUENCE</scope>
    <source>
        <strain evidence="2">7293</strain>
    </source>
</reference>
<evidence type="ECO:0000313" key="3">
    <source>
        <dbReference type="Proteomes" id="UP000823615"/>
    </source>
</evidence>
<comment type="caution">
    <text evidence="2">The sequence shown here is derived from an EMBL/GenBank/DDBJ whole genome shotgun (WGS) entry which is preliminary data.</text>
</comment>
<accession>A0A9D9DY99</accession>
<proteinExistence type="predicted"/>
<dbReference type="InterPro" id="IPR051532">
    <property type="entry name" value="Ester_Hydrolysis_Enzymes"/>
</dbReference>
<dbReference type="PANTHER" id="PTHR30383">
    <property type="entry name" value="THIOESTERASE 1/PROTEASE 1/LYSOPHOSPHOLIPASE L1"/>
    <property type="match status" value="1"/>
</dbReference>
<dbReference type="GO" id="GO:0016788">
    <property type="term" value="F:hydrolase activity, acting on ester bonds"/>
    <property type="evidence" value="ECO:0007669"/>
    <property type="project" value="UniProtKB-ARBA"/>
</dbReference>
<dbReference type="SUPFAM" id="SSF52266">
    <property type="entry name" value="SGNH hydrolase"/>
    <property type="match status" value="1"/>
</dbReference>
<sequence>MKRIILFGDSNTYGRIPGTETGRYDISQRWTTHLKAMLGDDWDVADEGFPGRTILPQESTPIELNGYDSLCASLSRHIPFDCLFIMLGTNDFKTKYNASPEEVIEGMKRLVKRSKEFMESNKIHAKIIIASPPVFRPVVPKYAKLFEHANEKMKAFGKMLEEYASSEDIPFLNTKMIETDKRDGIHLSAEIQPMMAGLIRDILLANKGGNQN</sequence>
<evidence type="ECO:0000313" key="2">
    <source>
        <dbReference type="EMBL" id="MBO8435708.1"/>
    </source>
</evidence>
<dbReference type="EMBL" id="JADIMT010000030">
    <property type="protein sequence ID" value="MBO8435708.1"/>
    <property type="molecule type" value="Genomic_DNA"/>
</dbReference>
<protein>
    <recommendedName>
        <fullName evidence="1">SGNH hydrolase-type esterase domain-containing protein</fullName>
    </recommendedName>
</protein>
<name>A0A9D9DY99_9SPIO</name>
<dbReference type="AlphaFoldDB" id="A0A9D9DY99"/>
<feature type="domain" description="SGNH hydrolase-type esterase" evidence="1">
    <location>
        <begin position="6"/>
        <end position="190"/>
    </location>
</feature>
<dbReference type="InterPro" id="IPR013830">
    <property type="entry name" value="SGNH_hydro"/>
</dbReference>
<dbReference type="PANTHER" id="PTHR30383:SF29">
    <property type="entry name" value="SGNH HYDROLASE-TYPE ESTERASE DOMAIN-CONTAINING PROTEIN"/>
    <property type="match status" value="1"/>
</dbReference>